<proteinExistence type="predicted"/>
<dbReference type="EMBL" id="KC595511">
    <property type="protein sequence ID" value="AGR46615.1"/>
    <property type="molecule type" value="Genomic_DNA"/>
</dbReference>
<gene>
    <name evidence="1" type="ORF">BASILISK_71</name>
</gene>
<evidence type="ECO:0000313" key="1">
    <source>
        <dbReference type="EMBL" id="AGR46615.1"/>
    </source>
</evidence>
<protein>
    <submittedName>
        <fullName evidence="1">Uncharacterized protein</fullName>
    </submittedName>
</protein>
<sequence>MHYDVLRSAVRDLWDYFETLQELETYINKVYGFKRLLIKHEIYKLAKEKTK</sequence>
<keyword evidence="2" id="KW-1185">Reference proteome</keyword>
<dbReference type="Proteomes" id="UP000015091">
    <property type="component" value="Segment"/>
</dbReference>
<reference evidence="1 2" key="1">
    <citation type="journal article" date="2014" name="Genome Announc.">
        <title>Genome Sequences of Three Novel Bacillus cereus Bacteriophages.</title>
        <authorList>
            <person name="Grose J.H."/>
            <person name="Jensen J.D."/>
            <person name="Merrill B.D."/>
            <person name="Fisher J.N."/>
            <person name="Burnett S.H."/>
            <person name="Breakwell D.P."/>
        </authorList>
    </citation>
    <scope>NUCLEOTIDE SEQUENCE [LARGE SCALE GENOMIC DNA]</scope>
</reference>
<name>S5MLV2_9CAUD</name>
<evidence type="ECO:0000313" key="2">
    <source>
        <dbReference type="Proteomes" id="UP000015091"/>
    </source>
</evidence>
<accession>S5MLV2</accession>
<organism evidence="1 2">
    <name type="scientific">Bacillus phage Basilisk</name>
    <dbReference type="NCBI Taxonomy" id="1296654"/>
    <lineage>
        <taxon>Viruses</taxon>
        <taxon>Duplodnaviria</taxon>
        <taxon>Heunggongvirae</taxon>
        <taxon>Uroviricota</taxon>
        <taxon>Caudoviricetes</taxon>
        <taxon>Sejongvirinae</taxon>
        <taxon>Basiliskvirus</taxon>
        <taxon>Basiliskvirus basilisk</taxon>
    </lineage>
</organism>